<dbReference type="InterPro" id="IPR013740">
    <property type="entry name" value="Redoxin"/>
</dbReference>
<evidence type="ECO:0000256" key="1">
    <source>
        <dbReference type="SAM" id="SignalP"/>
    </source>
</evidence>
<reference evidence="3 4" key="1">
    <citation type="submission" date="2019-02" db="EMBL/GenBank/DDBJ databases">
        <title>Deep-cultivation of Planctomycetes and their phenomic and genomic characterization uncovers novel biology.</title>
        <authorList>
            <person name="Wiegand S."/>
            <person name="Jogler M."/>
            <person name="Boedeker C."/>
            <person name="Pinto D."/>
            <person name="Vollmers J."/>
            <person name="Rivas-Marin E."/>
            <person name="Kohn T."/>
            <person name="Peeters S.H."/>
            <person name="Heuer A."/>
            <person name="Rast P."/>
            <person name="Oberbeckmann S."/>
            <person name="Bunk B."/>
            <person name="Jeske O."/>
            <person name="Meyerdierks A."/>
            <person name="Storesund J.E."/>
            <person name="Kallscheuer N."/>
            <person name="Luecker S."/>
            <person name="Lage O.M."/>
            <person name="Pohl T."/>
            <person name="Merkel B.J."/>
            <person name="Hornburger P."/>
            <person name="Mueller R.-W."/>
            <person name="Bruemmer F."/>
            <person name="Labrenz M."/>
            <person name="Spormann A.M."/>
            <person name="Op den Camp H."/>
            <person name="Overmann J."/>
            <person name="Amann R."/>
            <person name="Jetten M.S.M."/>
            <person name="Mascher T."/>
            <person name="Medema M.H."/>
            <person name="Devos D.P."/>
            <person name="Kaster A.-K."/>
            <person name="Ovreas L."/>
            <person name="Rohde M."/>
            <person name="Galperin M.Y."/>
            <person name="Jogler C."/>
        </authorList>
    </citation>
    <scope>NUCLEOTIDE SEQUENCE [LARGE SCALE GENOMIC DNA]</scope>
    <source>
        <strain evidence="3 4">Spa11</strain>
    </source>
</reference>
<dbReference type="InterPro" id="IPR047262">
    <property type="entry name" value="PRX-like1"/>
</dbReference>
<organism evidence="3 4">
    <name type="scientific">Botrimarina mediterranea</name>
    <dbReference type="NCBI Taxonomy" id="2528022"/>
    <lineage>
        <taxon>Bacteria</taxon>
        <taxon>Pseudomonadati</taxon>
        <taxon>Planctomycetota</taxon>
        <taxon>Planctomycetia</taxon>
        <taxon>Pirellulales</taxon>
        <taxon>Lacipirellulaceae</taxon>
        <taxon>Botrimarina</taxon>
    </lineage>
</organism>
<dbReference type="InterPro" id="IPR036249">
    <property type="entry name" value="Thioredoxin-like_sf"/>
</dbReference>
<protein>
    <submittedName>
        <fullName evidence="3">Thiol-disulfide oxidoreductase ResA</fullName>
    </submittedName>
</protein>
<accession>A0A518K8V2</accession>
<feature type="chain" id="PRO_5022040036" evidence="1">
    <location>
        <begin position="24"/>
        <end position="196"/>
    </location>
</feature>
<name>A0A518K8V2_9BACT</name>
<dbReference type="CDD" id="cd02969">
    <property type="entry name" value="PRX_like1"/>
    <property type="match status" value="1"/>
</dbReference>
<dbReference type="PROSITE" id="PS51352">
    <property type="entry name" value="THIOREDOXIN_2"/>
    <property type="match status" value="1"/>
</dbReference>
<dbReference type="SUPFAM" id="SSF52833">
    <property type="entry name" value="Thioredoxin-like"/>
    <property type="match status" value="1"/>
</dbReference>
<evidence type="ECO:0000313" key="3">
    <source>
        <dbReference type="EMBL" id="QDV74220.1"/>
    </source>
</evidence>
<sequence length="196" mass="21122" precursor="true">MKSWQMAVAALVMAATPLSDALAAGVAVGAEGPAWVDLEGVDSERHSLADLEKAKAVVVVFTCNHCPVAKAYEDRLVQLQKDYAKKGVEIVAINVNNLEADKLPAMKKRAKEKGFKFAYLYDPSQEIAREYGATVTPHVFLLDGDRNVAYIGAIDDNMKADKAEQHYLRDALDAVLAGKAPETASTPPAGCGIQYE</sequence>
<dbReference type="PANTHER" id="PTHR43640:SF1">
    <property type="entry name" value="THIOREDOXIN-DEPENDENT PEROXIREDOXIN"/>
    <property type="match status" value="1"/>
</dbReference>
<feature type="domain" description="Thioredoxin" evidence="2">
    <location>
        <begin position="26"/>
        <end position="177"/>
    </location>
</feature>
<dbReference type="Proteomes" id="UP000316426">
    <property type="component" value="Chromosome"/>
</dbReference>
<evidence type="ECO:0000313" key="4">
    <source>
        <dbReference type="Proteomes" id="UP000316426"/>
    </source>
</evidence>
<evidence type="ECO:0000259" key="2">
    <source>
        <dbReference type="PROSITE" id="PS51352"/>
    </source>
</evidence>
<keyword evidence="4" id="KW-1185">Reference proteome</keyword>
<dbReference type="Gene3D" id="3.40.30.10">
    <property type="entry name" value="Glutaredoxin"/>
    <property type="match status" value="1"/>
</dbReference>
<dbReference type="PANTHER" id="PTHR43640">
    <property type="entry name" value="OS07G0260300 PROTEIN"/>
    <property type="match status" value="1"/>
</dbReference>
<dbReference type="Pfam" id="PF08534">
    <property type="entry name" value="Redoxin"/>
    <property type="match status" value="1"/>
</dbReference>
<keyword evidence="1" id="KW-0732">Signal</keyword>
<dbReference type="KEGG" id="bmei:Spa11_24200"/>
<dbReference type="EMBL" id="CP036349">
    <property type="protein sequence ID" value="QDV74220.1"/>
    <property type="molecule type" value="Genomic_DNA"/>
</dbReference>
<dbReference type="InterPro" id="IPR013766">
    <property type="entry name" value="Thioredoxin_domain"/>
</dbReference>
<gene>
    <name evidence="3" type="primary">resA_4</name>
    <name evidence="3" type="ORF">Spa11_24200</name>
</gene>
<dbReference type="GO" id="GO:0016491">
    <property type="term" value="F:oxidoreductase activity"/>
    <property type="evidence" value="ECO:0007669"/>
    <property type="project" value="InterPro"/>
</dbReference>
<dbReference type="AlphaFoldDB" id="A0A518K8V2"/>
<proteinExistence type="predicted"/>
<feature type="signal peptide" evidence="1">
    <location>
        <begin position="1"/>
        <end position="23"/>
    </location>
</feature>
<dbReference type="RefSeq" id="WP_145112434.1">
    <property type="nucleotide sequence ID" value="NZ_CP036349.1"/>
</dbReference>